<feature type="region of interest" description="Disordered" evidence="1">
    <location>
        <begin position="56"/>
        <end position="98"/>
    </location>
</feature>
<protein>
    <submittedName>
        <fullName evidence="2">Uncharacterized protein</fullName>
    </submittedName>
</protein>
<organism evidence="2 3">
    <name type="scientific">Rotaria socialis</name>
    <dbReference type="NCBI Taxonomy" id="392032"/>
    <lineage>
        <taxon>Eukaryota</taxon>
        <taxon>Metazoa</taxon>
        <taxon>Spiralia</taxon>
        <taxon>Gnathifera</taxon>
        <taxon>Rotifera</taxon>
        <taxon>Eurotatoria</taxon>
        <taxon>Bdelloidea</taxon>
        <taxon>Philodinida</taxon>
        <taxon>Philodinidae</taxon>
        <taxon>Rotaria</taxon>
    </lineage>
</organism>
<reference evidence="2" key="1">
    <citation type="submission" date="2021-02" db="EMBL/GenBank/DDBJ databases">
        <authorList>
            <person name="Nowell W R."/>
        </authorList>
    </citation>
    <scope>NUCLEOTIDE SEQUENCE</scope>
</reference>
<dbReference type="AlphaFoldDB" id="A0A822CX14"/>
<dbReference type="EMBL" id="CAJOBR010052250">
    <property type="protein sequence ID" value="CAF5053655.1"/>
    <property type="molecule type" value="Genomic_DNA"/>
</dbReference>
<feature type="non-terminal residue" evidence="2">
    <location>
        <position position="98"/>
    </location>
</feature>
<proteinExistence type="predicted"/>
<evidence type="ECO:0000313" key="2">
    <source>
        <dbReference type="EMBL" id="CAF5053655.1"/>
    </source>
</evidence>
<feature type="non-terminal residue" evidence="2">
    <location>
        <position position="1"/>
    </location>
</feature>
<evidence type="ECO:0000313" key="3">
    <source>
        <dbReference type="Proteomes" id="UP000663848"/>
    </source>
</evidence>
<accession>A0A822CX14</accession>
<name>A0A822CX14_9BILA</name>
<comment type="caution">
    <text evidence="2">The sequence shown here is derived from an EMBL/GenBank/DDBJ whole genome shotgun (WGS) entry which is preliminary data.</text>
</comment>
<dbReference type="Proteomes" id="UP000663848">
    <property type="component" value="Unassembled WGS sequence"/>
</dbReference>
<gene>
    <name evidence="2" type="ORF">QYT958_LOCUS42216</name>
</gene>
<sequence length="98" mass="10338">NLNADGSSIISPIKTSDKHNVLQDVSRRTLPSISLNVSASINNLLSSKQLEPVQVHSVVSSGGQQAKQQQPSVIQSVSVKPLLNSSPSSSNTKSSNEM</sequence>
<evidence type="ECO:0000256" key="1">
    <source>
        <dbReference type="SAM" id="MobiDB-lite"/>
    </source>
</evidence>